<gene>
    <name evidence="2" type="ORF">VIS_S18_DB-B8_0027</name>
    <name evidence="1" type="ORF">VIS_S18DAB70027</name>
</gene>
<dbReference type="EMBL" id="FO117606">
    <property type="protein sequence ID" value="CCG00382.1"/>
    <property type="molecule type" value="Genomic_DNA"/>
</dbReference>
<name>H6RH71_9BACT</name>
<dbReference type="InterPro" id="IPR023393">
    <property type="entry name" value="START-like_dom_sf"/>
</dbReference>
<dbReference type="EMBL" id="FO117607">
    <property type="protein sequence ID" value="CCG00422.1"/>
    <property type="molecule type" value="Genomic_DNA"/>
</dbReference>
<dbReference type="SUPFAM" id="SSF55961">
    <property type="entry name" value="Bet v1-like"/>
    <property type="match status" value="1"/>
</dbReference>
<evidence type="ECO:0000313" key="2">
    <source>
        <dbReference type="EMBL" id="CCG00422.1"/>
    </source>
</evidence>
<reference evidence="1" key="2">
    <citation type="submission" date="2012-02" db="EMBL/GenBank/DDBJ databases">
        <authorList>
            <person name="Genoscope - CEA"/>
        </authorList>
    </citation>
    <scope>NUCLEOTIDE SEQUENCE</scope>
</reference>
<protein>
    <recommendedName>
        <fullName evidence="3">Cell division inhibitor</fullName>
    </recommendedName>
</protein>
<organism evidence="1">
    <name type="scientific">uncultured Flavobacteriia bacterium</name>
    <dbReference type="NCBI Taxonomy" id="212695"/>
    <lineage>
        <taxon>Bacteria</taxon>
        <taxon>Pseudomonadati</taxon>
        <taxon>Bacteroidota</taxon>
        <taxon>Flavobacteriia</taxon>
        <taxon>environmental samples</taxon>
    </lineage>
</organism>
<dbReference type="Gene3D" id="3.30.530.20">
    <property type="match status" value="1"/>
</dbReference>
<dbReference type="AlphaFoldDB" id="H6RH71"/>
<reference evidence="1" key="1">
    <citation type="journal article" date="2012" name="Environ. Microbiol.">
        <title>Genomic content of uncultured Bacteroidetes from contrasting oceanic provinces in the North Atlantic Ocean.</title>
        <authorList>
            <person name="Gomez-Pereira P.R."/>
            <person name="Schuler M."/>
            <person name="Fuchs B.M."/>
            <person name="Bennke C."/>
            <person name="Teeling H."/>
            <person name="Waldmann J."/>
            <person name="Richter M."/>
            <person name="Barbe V."/>
            <person name="Bataille E."/>
            <person name="Glockner F.O."/>
            <person name="Amann R."/>
        </authorList>
    </citation>
    <scope>NUCLEOTIDE SEQUENCE</scope>
</reference>
<proteinExistence type="predicted"/>
<accession>H6RH71</accession>
<evidence type="ECO:0008006" key="3">
    <source>
        <dbReference type="Google" id="ProtNLM"/>
    </source>
</evidence>
<dbReference type="CDD" id="cd07820">
    <property type="entry name" value="SRPBCC_3"/>
    <property type="match status" value="1"/>
</dbReference>
<sequence length="154" mass="18254">MKIFKLKYSQKLPISLNEAWDFLSSPSNLELITPKSMDFNITDYDKKNAYPGQIIQYTVKPLLGIKINWVTEITQVQDKEFFVDEQRFGPYSFWHHKHFIKEIENGVLMEDVIHYKIPLGPIGVLLNFLFINSKLKSIFKYRKQELIKTFGDYK</sequence>
<evidence type="ECO:0000313" key="1">
    <source>
        <dbReference type="EMBL" id="CCG00382.1"/>
    </source>
</evidence>